<dbReference type="GO" id="GO:0003677">
    <property type="term" value="F:DNA binding"/>
    <property type="evidence" value="ECO:0007669"/>
    <property type="project" value="UniProtKB-KW"/>
</dbReference>
<organism evidence="2 3">
    <name type="scientific">Aquibacillus salsiterrae</name>
    <dbReference type="NCBI Taxonomy" id="2950439"/>
    <lineage>
        <taxon>Bacteria</taxon>
        <taxon>Bacillati</taxon>
        <taxon>Bacillota</taxon>
        <taxon>Bacilli</taxon>
        <taxon>Bacillales</taxon>
        <taxon>Bacillaceae</taxon>
        <taxon>Aquibacillus</taxon>
    </lineage>
</organism>
<keyword evidence="2" id="KW-0378">Hydrolase</keyword>
<sequence length="33" mass="3694">MNIVIYNNGLPLVVIELKSASREEVNIDDAYNS</sequence>
<name>A0A9X3WJU8_9BACI</name>
<keyword evidence="3" id="KW-1185">Reference proteome</keyword>
<reference evidence="2" key="1">
    <citation type="submission" date="2022-06" db="EMBL/GenBank/DDBJ databases">
        <title>Aquibacillus sp. a new bacterium isolated from soil saline samples.</title>
        <authorList>
            <person name="Galisteo C."/>
            <person name="De La Haba R."/>
            <person name="Sanchez-Porro C."/>
            <person name="Ventosa A."/>
        </authorList>
    </citation>
    <scope>NUCLEOTIDE SEQUENCE</scope>
    <source>
        <strain evidence="2">3ASR75-54</strain>
    </source>
</reference>
<dbReference type="GO" id="GO:0005524">
    <property type="term" value="F:ATP binding"/>
    <property type="evidence" value="ECO:0007669"/>
    <property type="project" value="UniProtKB-KW"/>
</dbReference>
<keyword evidence="2" id="KW-0540">Nuclease</keyword>
<evidence type="ECO:0000259" key="1">
    <source>
        <dbReference type="Pfam" id="PF04313"/>
    </source>
</evidence>
<dbReference type="Pfam" id="PF04313">
    <property type="entry name" value="HSDR_N"/>
    <property type="match status" value="1"/>
</dbReference>
<keyword evidence="2" id="KW-0255">Endonuclease</keyword>
<feature type="domain" description="Restriction endonuclease type I HsdR N-terminal" evidence="1">
    <location>
        <begin position="3"/>
        <end position="32"/>
    </location>
</feature>
<protein>
    <submittedName>
        <fullName evidence="2">Type I restriction endonuclease</fullName>
    </submittedName>
</protein>
<dbReference type="GO" id="GO:0009035">
    <property type="term" value="F:type I site-specific deoxyribonuclease activity"/>
    <property type="evidence" value="ECO:0007669"/>
    <property type="project" value="UniProtKB-EC"/>
</dbReference>
<dbReference type="EMBL" id="JAMQKC010000047">
    <property type="protein sequence ID" value="MDC3418724.1"/>
    <property type="molecule type" value="Genomic_DNA"/>
</dbReference>
<dbReference type="InterPro" id="IPR007409">
    <property type="entry name" value="Restrct_endonuc_type1_HsdR_N"/>
</dbReference>
<dbReference type="AlphaFoldDB" id="A0A9X3WJU8"/>
<evidence type="ECO:0000313" key="3">
    <source>
        <dbReference type="Proteomes" id="UP001145069"/>
    </source>
</evidence>
<gene>
    <name evidence="2" type="ORF">NC799_18010</name>
</gene>
<dbReference type="Gene3D" id="3.90.1570.50">
    <property type="match status" value="1"/>
</dbReference>
<proteinExistence type="predicted"/>
<dbReference type="GO" id="GO:0009307">
    <property type="term" value="P:DNA restriction-modification system"/>
    <property type="evidence" value="ECO:0007669"/>
    <property type="project" value="UniProtKB-KW"/>
</dbReference>
<evidence type="ECO:0000313" key="2">
    <source>
        <dbReference type="EMBL" id="MDC3418724.1"/>
    </source>
</evidence>
<comment type="caution">
    <text evidence="2">The sequence shown here is derived from an EMBL/GenBank/DDBJ whole genome shotgun (WGS) entry which is preliminary data.</text>
</comment>
<accession>A0A9X3WJU8</accession>
<dbReference type="Proteomes" id="UP001145069">
    <property type="component" value="Unassembled WGS sequence"/>
</dbReference>